<name>A0A916E8B7_9GLOM</name>
<reference evidence="9" key="1">
    <citation type="submission" date="2020-05" db="EMBL/GenBank/DDBJ databases">
        <authorList>
            <person name="Rincon C."/>
            <person name="Sanders R I."/>
            <person name="Robbins C."/>
            <person name="Chaturvedi A."/>
        </authorList>
    </citation>
    <scope>NUCLEOTIDE SEQUENCE</scope>
    <source>
        <strain evidence="9">CHB12</strain>
    </source>
</reference>
<evidence type="ECO:0000256" key="6">
    <source>
        <dbReference type="ARBA" id="ARBA00023242"/>
    </source>
</evidence>
<feature type="compositionally biased region" description="Basic and acidic residues" evidence="7">
    <location>
        <begin position="721"/>
        <end position="738"/>
    </location>
</feature>
<feature type="region of interest" description="Disordered" evidence="7">
    <location>
        <begin position="238"/>
        <end position="260"/>
    </location>
</feature>
<dbReference type="PANTHER" id="PTHR12856">
    <property type="entry name" value="TRANSCRIPTION INITIATION FACTOR IIH-RELATED"/>
    <property type="match status" value="1"/>
</dbReference>
<feature type="compositionally biased region" description="Polar residues" evidence="7">
    <location>
        <begin position="688"/>
        <end position="715"/>
    </location>
</feature>
<keyword evidence="5" id="KW-0804">Transcription</keyword>
<evidence type="ECO:0000313" key="9">
    <source>
        <dbReference type="EMBL" id="CAB5370297.1"/>
    </source>
</evidence>
<keyword evidence="4" id="KW-0805">Transcription regulation</keyword>
<dbReference type="InterPro" id="IPR011993">
    <property type="entry name" value="PH-like_dom_sf"/>
</dbReference>
<dbReference type="Gene3D" id="2.30.29.30">
    <property type="entry name" value="Pleckstrin-homology domain (PH domain)/Phosphotyrosine-binding domain (PTB)"/>
    <property type="match status" value="1"/>
</dbReference>
<dbReference type="GO" id="GO:0006351">
    <property type="term" value="P:DNA-templated transcription"/>
    <property type="evidence" value="ECO:0007669"/>
    <property type="project" value="InterPro"/>
</dbReference>
<dbReference type="InterPro" id="IPR013876">
    <property type="entry name" value="TFIIH_BTF_p62_N"/>
</dbReference>
<feature type="compositionally biased region" description="Low complexity" evidence="7">
    <location>
        <begin position="133"/>
        <end position="182"/>
    </location>
</feature>
<dbReference type="VEuPathDB" id="FungiDB:RhiirFUN_020724"/>
<dbReference type="AlphaFoldDB" id="A0A916E8B7"/>
<dbReference type="SMART" id="SM00751">
    <property type="entry name" value="BSD"/>
    <property type="match status" value="1"/>
</dbReference>
<keyword evidence="6" id="KW-0539">Nucleus</keyword>
<organism evidence="9 10">
    <name type="scientific">Rhizophagus irregularis</name>
    <dbReference type="NCBI Taxonomy" id="588596"/>
    <lineage>
        <taxon>Eukaryota</taxon>
        <taxon>Fungi</taxon>
        <taxon>Fungi incertae sedis</taxon>
        <taxon>Mucoromycota</taxon>
        <taxon>Glomeromycotina</taxon>
        <taxon>Glomeromycetes</taxon>
        <taxon>Glomerales</taxon>
        <taxon>Glomeraceae</taxon>
        <taxon>Rhizophagus</taxon>
    </lineage>
</organism>
<evidence type="ECO:0000256" key="7">
    <source>
        <dbReference type="SAM" id="MobiDB-lite"/>
    </source>
</evidence>
<feature type="compositionally biased region" description="Polar residues" evidence="7">
    <location>
        <begin position="772"/>
        <end position="810"/>
    </location>
</feature>
<comment type="caution">
    <text evidence="9">The sequence shown here is derived from an EMBL/GenBank/DDBJ whole genome shotgun (WGS) entry which is preliminary data.</text>
</comment>
<accession>A0A916E8B7</accession>
<feature type="region of interest" description="Disordered" evidence="7">
    <location>
        <begin position="688"/>
        <end position="897"/>
    </location>
</feature>
<keyword evidence="3" id="KW-0677">Repeat</keyword>
<evidence type="ECO:0000256" key="5">
    <source>
        <dbReference type="ARBA" id="ARBA00023163"/>
    </source>
</evidence>
<dbReference type="InterPro" id="IPR027079">
    <property type="entry name" value="Tfb1/GTF2H1"/>
</dbReference>
<dbReference type="Proteomes" id="UP000684084">
    <property type="component" value="Unassembled WGS sequence"/>
</dbReference>
<dbReference type="Pfam" id="PF03909">
    <property type="entry name" value="BSD"/>
    <property type="match status" value="1"/>
</dbReference>
<dbReference type="GO" id="GO:0006289">
    <property type="term" value="P:nucleotide-excision repair"/>
    <property type="evidence" value="ECO:0007669"/>
    <property type="project" value="InterPro"/>
</dbReference>
<comment type="similarity">
    <text evidence="2">Belongs to the TFB1 family.</text>
</comment>
<feature type="compositionally biased region" description="Basic and acidic residues" evidence="7">
    <location>
        <begin position="748"/>
        <end position="757"/>
    </location>
</feature>
<feature type="compositionally biased region" description="Polar residues" evidence="7">
    <location>
        <begin position="839"/>
        <end position="870"/>
    </location>
</feature>
<feature type="region of interest" description="Disordered" evidence="7">
    <location>
        <begin position="127"/>
        <end position="192"/>
    </location>
</feature>
<evidence type="ECO:0000256" key="1">
    <source>
        <dbReference type="ARBA" id="ARBA00004123"/>
    </source>
</evidence>
<evidence type="ECO:0000256" key="4">
    <source>
        <dbReference type="ARBA" id="ARBA00023015"/>
    </source>
</evidence>
<evidence type="ECO:0000256" key="2">
    <source>
        <dbReference type="ARBA" id="ARBA00009448"/>
    </source>
</evidence>
<gene>
    <name evidence="9" type="ORF">CHRIB12_LOCUS12616</name>
</gene>
<evidence type="ECO:0000259" key="8">
    <source>
        <dbReference type="PROSITE" id="PS50858"/>
    </source>
</evidence>
<dbReference type="InterPro" id="IPR005607">
    <property type="entry name" value="BSD_dom"/>
</dbReference>
<feature type="compositionally biased region" description="Polar residues" evidence="7">
    <location>
        <begin position="241"/>
        <end position="253"/>
    </location>
</feature>
<feature type="domain" description="BSD" evidence="8">
    <location>
        <begin position="261"/>
        <end position="313"/>
    </location>
</feature>
<dbReference type="InterPro" id="IPR035925">
    <property type="entry name" value="BSD_dom_sf"/>
</dbReference>
<evidence type="ECO:0000256" key="3">
    <source>
        <dbReference type="ARBA" id="ARBA00022737"/>
    </source>
</evidence>
<evidence type="ECO:0000313" key="10">
    <source>
        <dbReference type="Proteomes" id="UP000684084"/>
    </source>
</evidence>
<sequence length="897" mass="102222">MDDCNLIGVTPRLPLLQNILKNFCVYESYNMEKEIILETAASYQDRDGILILTPKRLQWSVQGEKSPTIDIATLEIKNLFVGKPNVADAKFKIKCTDYNNQEITHTIVLKSPSAWQDLEIIKAKVRNKGPGRSAAPSPAPQQSAGTSPVHYKSAAPSPASGGSSPAVWNNNNKNGTPTNGRNSTTPLRKVTPREINLRMNLLLRDKKLADQHRMLVVEQKCITEEEFWELRKNLLRDQDTRTSQQKGRSSTMPNLRPVTEEGGEAKINITPQLINEIFEEYPRVKIAYEKNVPTKISEEVFWKRYVHSKFNDRNRGTSNVNNDDIFEKCWAETEDDLNQEREHGRKRLKISNLRDLSATKEDHMEIDFAPDVTMRAGQGKILSLLRRNNRHGERILETSCEKSRNYKEAMAQQQKEIYKDDIVMDELIEEESPNTYKLDITDQREYFASQATEIDNDVEMVDADQSSIKHQNSIEILNKFRDNFRNWKPNLTTKSLFPRKVDTPIPNLVTQKCNEMIEDKQNRMRESKPKIEYLPQKIEKEVNVIQLMGNEFLRHFWASVDLTVKEKVEKNKRMIEQLKSILTKIDQISELKPSEEDIKQGLNLPNGSSNNNTIQKDQEPKSVVINGKRVKIGSKGGNSFEQVNGSRPDSNGSPRIDSEWKDALIQAQQMLNPLCNSIEKALSHNQGVNISRPNSRQGPSAVSQSFQKSARTSSPGHHKTGIRDSKTPDLYKAPRDTKSIGSDIQRPVPRDIRDIKQPQHHHGRTVNRETKQVINPKTQKSSNHDMQQSLSSEVQKSSNRQFKQGSNMKQDISRVNPKVSVRNGITQAQSDTNRESRTTIKIQKRNIQQNTSRDDSQSNGRDTLKSSNINPARVSSGSSEISSQVSSANRIKVKRKR</sequence>
<dbReference type="SUPFAM" id="SSF140383">
    <property type="entry name" value="BSD domain-like"/>
    <property type="match status" value="2"/>
</dbReference>
<dbReference type="GO" id="GO:0000439">
    <property type="term" value="C:transcription factor TFIIH core complex"/>
    <property type="evidence" value="ECO:0007669"/>
    <property type="project" value="InterPro"/>
</dbReference>
<dbReference type="PROSITE" id="PS50858">
    <property type="entry name" value="BSD"/>
    <property type="match status" value="1"/>
</dbReference>
<proteinExistence type="inferred from homology"/>
<dbReference type="OrthoDB" id="360521at2759"/>
<comment type="subcellular location">
    <subcellularLocation>
        <location evidence="1">Nucleus</location>
    </subcellularLocation>
</comment>
<feature type="region of interest" description="Disordered" evidence="7">
    <location>
        <begin position="596"/>
        <end position="657"/>
    </location>
</feature>
<dbReference type="Pfam" id="PF08567">
    <property type="entry name" value="PH_TFIIH"/>
    <property type="match status" value="1"/>
</dbReference>
<protein>
    <recommendedName>
        <fullName evidence="8">BSD domain-containing protein</fullName>
    </recommendedName>
</protein>
<feature type="compositionally biased region" description="Polar residues" evidence="7">
    <location>
        <begin position="637"/>
        <end position="653"/>
    </location>
</feature>
<feature type="compositionally biased region" description="Low complexity" evidence="7">
    <location>
        <begin position="875"/>
        <end position="887"/>
    </location>
</feature>
<dbReference type="EMBL" id="CAGKOT010000027">
    <property type="protein sequence ID" value="CAB5370297.1"/>
    <property type="molecule type" value="Genomic_DNA"/>
</dbReference>
<feature type="compositionally biased region" description="Low complexity" evidence="7">
    <location>
        <begin position="601"/>
        <end position="612"/>
    </location>
</feature>